<organism evidence="2 3">
    <name type="scientific">Actinoplanes couchii</name>
    <dbReference type="NCBI Taxonomy" id="403638"/>
    <lineage>
        <taxon>Bacteria</taxon>
        <taxon>Bacillati</taxon>
        <taxon>Actinomycetota</taxon>
        <taxon>Actinomycetes</taxon>
        <taxon>Micromonosporales</taxon>
        <taxon>Micromonosporaceae</taxon>
        <taxon>Actinoplanes</taxon>
    </lineage>
</organism>
<dbReference type="Pfam" id="PF12862">
    <property type="entry name" value="ANAPC5"/>
    <property type="match status" value="3"/>
</dbReference>
<reference evidence="2 3" key="1">
    <citation type="submission" date="2021-01" db="EMBL/GenBank/DDBJ databases">
        <title>Whole genome shotgun sequence of Actinoplanes couchii NBRC 106145.</title>
        <authorList>
            <person name="Komaki H."/>
            <person name="Tamura T."/>
        </authorList>
    </citation>
    <scope>NUCLEOTIDE SEQUENCE [LARGE SCALE GENOMIC DNA]</scope>
    <source>
        <strain evidence="2 3">NBRC 106145</strain>
    </source>
</reference>
<dbReference type="EMBL" id="BOMG01000127">
    <property type="protein sequence ID" value="GID61453.1"/>
    <property type="molecule type" value="Genomic_DNA"/>
</dbReference>
<dbReference type="Pfam" id="PF13374">
    <property type="entry name" value="TPR_10"/>
    <property type="match status" value="7"/>
</dbReference>
<protein>
    <recommendedName>
        <fullName evidence="1">Anaphase-promoting complex subunit 5 domain-containing protein</fullName>
    </recommendedName>
</protein>
<feature type="domain" description="Anaphase-promoting complex subunit 5" evidence="1">
    <location>
        <begin position="950"/>
        <end position="985"/>
    </location>
</feature>
<gene>
    <name evidence="2" type="ORF">Aco03nite_098570</name>
</gene>
<dbReference type="InterPro" id="IPR026000">
    <property type="entry name" value="Apc5_dom"/>
</dbReference>
<evidence type="ECO:0000259" key="1">
    <source>
        <dbReference type="Pfam" id="PF12862"/>
    </source>
</evidence>
<dbReference type="PANTHER" id="PTHR19959">
    <property type="entry name" value="KINESIN LIGHT CHAIN"/>
    <property type="match status" value="1"/>
</dbReference>
<dbReference type="Proteomes" id="UP000612282">
    <property type="component" value="Unassembled WGS sequence"/>
</dbReference>
<dbReference type="SMART" id="SM00028">
    <property type="entry name" value="TPR"/>
    <property type="match status" value="9"/>
</dbReference>
<proteinExistence type="predicted"/>
<feature type="domain" description="Anaphase-promoting complex subunit 5" evidence="1">
    <location>
        <begin position="629"/>
        <end position="658"/>
    </location>
</feature>
<evidence type="ECO:0000313" key="2">
    <source>
        <dbReference type="EMBL" id="GID61453.1"/>
    </source>
</evidence>
<dbReference type="PANTHER" id="PTHR19959:SF119">
    <property type="entry name" value="FUNGAL LIPASE-LIKE DOMAIN-CONTAINING PROTEIN"/>
    <property type="match status" value="1"/>
</dbReference>
<dbReference type="RefSeq" id="WP_239146064.1">
    <property type="nucleotide sequence ID" value="NZ_BAAAQE010000036.1"/>
</dbReference>
<feature type="domain" description="Anaphase-promoting complex subunit 5" evidence="1">
    <location>
        <begin position="763"/>
        <end position="797"/>
    </location>
</feature>
<dbReference type="Gene3D" id="1.25.40.10">
    <property type="entry name" value="Tetratricopeptide repeat domain"/>
    <property type="match status" value="5"/>
</dbReference>
<comment type="caution">
    <text evidence="2">The sequence shown here is derived from an EMBL/GenBank/DDBJ whole genome shotgun (WGS) entry which is preliminary data.</text>
</comment>
<accession>A0ABQ3XSG4</accession>
<sequence length="1221" mass="131986">MEASGPGAVAVGGNNNAPITTTVIGRVVFGDDIRITHVGGDVTISVDRPVYRVTPAVIVPVVISASQARAQPSRLLLARHQVVPFTGRDRALEELATWMTDDDTVSARLIHAAGGQGKSRLADEVSARYARAGWTVWQVRYTPVSVPGREITTAPASRVELTSGALLVVVDYADRWPFSAVLALLTQLRQLHAAASTKVRVLLLARSAGFWWQAIANRADSDLDIQADQIALPSLAADSADDRQALYRVAATRFANALDVPGDNWSAPDLSGDDFAQVLAVHMTALAAVDAHRHGYVPPVRPHAVSSYLLRREQAHWQEIHAWSEPPMVTPPQVMHRTAFTATLTGVLPRLAARQALLCTALASNETGADQIIDDHRACYPPTAPTTVLEPVHPDRLGEDLIALSTPGHGHDDLPGLTDDWTLTTPDVLLSALGQKQWAPAVVTTLVETAYRWPHVRTGQLYSLVRHRPDLVITAGGATLTRLAGIPDVDPEILEILESHLPADRHIDLDIAAAAITEKTVPYRLRHTTDPVVHAQLHMDYARRLSNAGQHTKAVLEYEEATAVYRQLARTDPAVHLSNLAMSLANLGSMLSQLGNHDEALIRVEEAIIILRPLAKRIPAAHLPNLASSVGNLGMIRSGLGHDHEALLLMEEAVVLNRKLARTDPNEHQPNLAVSLTNLGNMLDRLGRHDDALPPAEEAVTIYRRLAKRDAAVYSPDLATSLTNFGIRLSQLGEYQLALPPTEEAVTIFRQLARKNPNAYLHGFSVSLSNLSARSLQLGHHAQALTASEEAVSINRRLAETNPAVHLPRLASALNNLGTSLKESGRHREALLSTQEAVAISRRMAATNPMIYLPELAGQLTNLASLLAHIGLYEDALAPAEESASIYRRLSETAPDAHARNAAVSLTNLGIRLSQLGRQIEALSPREEAAALYRRLAAKNLKYLPALAGALTDLVASYFQLGRYRDALSPAEEATSISRQSVDANLADNLPQLAMSLINLGGVRTQLGLPDAAPTVEEAVAVYRTLANDDSITYLPRLAASLNNLGISLFEQGRLEEAALAVEEGIDIYQRVGVPDPITYLPELAAALTNLATWLPALNRPQEALASSKNAIDISRRLAEVQPAVHAPSLALSLRTYASVCVRVNADLPIALTAIDEAIELYEQLFEGNPQLFAGHALAAYDTRAELLDRVGRLAEAAELRAKLQHVRSLRRPGANPNGDG</sequence>
<name>A0ABQ3XSG4_9ACTN</name>
<keyword evidence="3" id="KW-1185">Reference proteome</keyword>
<dbReference type="InterPro" id="IPR019734">
    <property type="entry name" value="TPR_rpt"/>
</dbReference>
<evidence type="ECO:0000313" key="3">
    <source>
        <dbReference type="Proteomes" id="UP000612282"/>
    </source>
</evidence>
<dbReference type="InterPro" id="IPR011990">
    <property type="entry name" value="TPR-like_helical_dom_sf"/>
</dbReference>
<dbReference type="SUPFAM" id="SSF48452">
    <property type="entry name" value="TPR-like"/>
    <property type="match status" value="3"/>
</dbReference>